<evidence type="ECO:0000259" key="1">
    <source>
        <dbReference type="PROSITE" id="PS50879"/>
    </source>
</evidence>
<dbReference type="PANTHER" id="PTHR33481">
    <property type="entry name" value="REVERSE TRANSCRIPTASE"/>
    <property type="match status" value="1"/>
</dbReference>
<dbReference type="GO" id="GO:0004523">
    <property type="term" value="F:RNA-DNA hybrid ribonuclease activity"/>
    <property type="evidence" value="ECO:0007669"/>
    <property type="project" value="InterPro"/>
</dbReference>
<dbReference type="PANTHER" id="PTHR33481:SF1">
    <property type="entry name" value="ENDONUCLEASE_EXONUCLEASE_PHOSPHATASE DOMAIN-CONTAINING PROTEIN-RELATED"/>
    <property type="match status" value="1"/>
</dbReference>
<dbReference type="InterPro" id="IPR036397">
    <property type="entry name" value="RNaseH_sf"/>
</dbReference>
<dbReference type="AlphaFoldDB" id="A0A4Y2QXI7"/>
<gene>
    <name evidence="2" type="ORF">AVEN_275501_1</name>
</gene>
<evidence type="ECO:0000313" key="3">
    <source>
        <dbReference type="Proteomes" id="UP000499080"/>
    </source>
</evidence>
<dbReference type="PROSITE" id="PS50879">
    <property type="entry name" value="RNASE_H_1"/>
    <property type="match status" value="1"/>
</dbReference>
<proteinExistence type="predicted"/>
<dbReference type="Gene3D" id="3.30.420.10">
    <property type="entry name" value="Ribonuclease H-like superfamily/Ribonuclease H"/>
    <property type="match status" value="1"/>
</dbReference>
<dbReference type="Proteomes" id="UP000499080">
    <property type="component" value="Unassembled WGS sequence"/>
</dbReference>
<dbReference type="EMBL" id="BGPR01015122">
    <property type="protein sequence ID" value="GBN68073.1"/>
    <property type="molecule type" value="Genomic_DNA"/>
</dbReference>
<organism evidence="2 3">
    <name type="scientific">Araneus ventricosus</name>
    <name type="common">Orbweaver spider</name>
    <name type="synonym">Epeira ventricosa</name>
    <dbReference type="NCBI Taxonomy" id="182803"/>
    <lineage>
        <taxon>Eukaryota</taxon>
        <taxon>Metazoa</taxon>
        <taxon>Ecdysozoa</taxon>
        <taxon>Arthropoda</taxon>
        <taxon>Chelicerata</taxon>
        <taxon>Arachnida</taxon>
        <taxon>Araneae</taxon>
        <taxon>Araneomorphae</taxon>
        <taxon>Entelegynae</taxon>
        <taxon>Araneoidea</taxon>
        <taxon>Araneidae</taxon>
        <taxon>Araneus</taxon>
    </lineage>
</organism>
<dbReference type="InterPro" id="IPR012337">
    <property type="entry name" value="RNaseH-like_sf"/>
</dbReference>
<reference evidence="2 3" key="1">
    <citation type="journal article" date="2019" name="Sci. Rep.">
        <title>Orb-weaving spider Araneus ventricosus genome elucidates the spidroin gene catalogue.</title>
        <authorList>
            <person name="Kono N."/>
            <person name="Nakamura H."/>
            <person name="Ohtoshi R."/>
            <person name="Moran D.A.P."/>
            <person name="Shinohara A."/>
            <person name="Yoshida Y."/>
            <person name="Fujiwara M."/>
            <person name="Mori M."/>
            <person name="Tomita M."/>
            <person name="Arakawa K."/>
        </authorList>
    </citation>
    <scope>NUCLEOTIDE SEQUENCE [LARGE SCALE GENOMIC DNA]</scope>
</reference>
<evidence type="ECO:0000313" key="2">
    <source>
        <dbReference type="EMBL" id="GBN68073.1"/>
    </source>
</evidence>
<dbReference type="Pfam" id="PF00075">
    <property type="entry name" value="RNase_H"/>
    <property type="match status" value="1"/>
</dbReference>
<dbReference type="CDD" id="cd09276">
    <property type="entry name" value="Rnase_HI_RT_non_LTR"/>
    <property type="match status" value="1"/>
</dbReference>
<accession>A0A4Y2QXI7</accession>
<dbReference type="GO" id="GO:0003676">
    <property type="term" value="F:nucleic acid binding"/>
    <property type="evidence" value="ECO:0007669"/>
    <property type="project" value="InterPro"/>
</dbReference>
<keyword evidence="3" id="KW-1185">Reference proteome</keyword>
<sequence>MEQLDLWSGKSRVSFAHEKTRLIPFAKKGWYKHPPYCSYAGKSFKLERNLKMLGVILDDRLNGLPHIEYTGEKMLRILNRLTIAKHKRGLSGKVLKVLYKRALERILVYAAPAWWRGTVNQKNRLSSIQRKVLLAITGAFRTTSTVALQVASGIEPIDLVCDLDSAWYDIKKNHADLTLYGTRVEGSKMEVAESAPTHPSTWTTVQWDKCITNSDLTIFTDGSKIEGQVGAAFCITSETDSQEHLFRLSDHCSVFQAEAVAIQEAIKWRKKHRPQSICHIHTDSLSVLLALQNHKISHHLIHRIRSHLDGNINLHWVKAHIGIEGNEAADRAAKEAATKDMVDVPLGIPQNSIKRQLKDLLVSEWQQRWDKTSENGRVTHGIFPQVKRSRCLFNSFDVQLVTNHGLCPQYLRRFNLRSCSCRCGEDERDDLHHYVFSCPLLGHLRRRIRPGDQILKVLSHPLLREEMRLILRTVFLNERNLFQEL</sequence>
<feature type="domain" description="RNase H type-1" evidence="1">
    <location>
        <begin position="212"/>
        <end position="338"/>
    </location>
</feature>
<dbReference type="InterPro" id="IPR002156">
    <property type="entry name" value="RNaseH_domain"/>
</dbReference>
<dbReference type="SUPFAM" id="SSF53098">
    <property type="entry name" value="Ribonuclease H-like"/>
    <property type="match status" value="1"/>
</dbReference>
<protein>
    <recommendedName>
        <fullName evidence="1">RNase H type-1 domain-containing protein</fullName>
    </recommendedName>
</protein>
<comment type="caution">
    <text evidence="2">The sequence shown here is derived from an EMBL/GenBank/DDBJ whole genome shotgun (WGS) entry which is preliminary data.</text>
</comment>
<name>A0A4Y2QXI7_ARAVE</name>
<dbReference type="OrthoDB" id="6515318at2759"/>